<gene>
    <name evidence="1" type="ORF">CEXT_299371</name>
</gene>
<sequence>MQQKNIITSHLLHRESQSSSPSFAAMKETITMSQSVPLFFFFCQTHMEDLQEPCYSLGEWAAIFLYCDSIRDRNVDGEAIHMTSVWW</sequence>
<comment type="caution">
    <text evidence="1">The sequence shown here is derived from an EMBL/GenBank/DDBJ whole genome shotgun (WGS) entry which is preliminary data.</text>
</comment>
<evidence type="ECO:0000313" key="1">
    <source>
        <dbReference type="EMBL" id="GIY15141.1"/>
    </source>
</evidence>
<organism evidence="1 2">
    <name type="scientific">Caerostris extrusa</name>
    <name type="common">Bark spider</name>
    <name type="synonym">Caerostris bankana</name>
    <dbReference type="NCBI Taxonomy" id="172846"/>
    <lineage>
        <taxon>Eukaryota</taxon>
        <taxon>Metazoa</taxon>
        <taxon>Ecdysozoa</taxon>
        <taxon>Arthropoda</taxon>
        <taxon>Chelicerata</taxon>
        <taxon>Arachnida</taxon>
        <taxon>Araneae</taxon>
        <taxon>Araneomorphae</taxon>
        <taxon>Entelegynae</taxon>
        <taxon>Araneoidea</taxon>
        <taxon>Araneidae</taxon>
        <taxon>Caerostris</taxon>
    </lineage>
</organism>
<evidence type="ECO:0000313" key="2">
    <source>
        <dbReference type="Proteomes" id="UP001054945"/>
    </source>
</evidence>
<proteinExistence type="predicted"/>
<name>A0AAV4R3E4_CAEEX</name>
<dbReference type="Proteomes" id="UP001054945">
    <property type="component" value="Unassembled WGS sequence"/>
</dbReference>
<accession>A0AAV4R3E4</accession>
<protein>
    <submittedName>
        <fullName evidence="1">Uncharacterized protein</fullName>
    </submittedName>
</protein>
<dbReference type="EMBL" id="BPLR01007201">
    <property type="protein sequence ID" value="GIY15141.1"/>
    <property type="molecule type" value="Genomic_DNA"/>
</dbReference>
<dbReference type="AlphaFoldDB" id="A0AAV4R3E4"/>
<reference evidence="1 2" key="1">
    <citation type="submission" date="2021-06" db="EMBL/GenBank/DDBJ databases">
        <title>Caerostris extrusa draft genome.</title>
        <authorList>
            <person name="Kono N."/>
            <person name="Arakawa K."/>
        </authorList>
    </citation>
    <scope>NUCLEOTIDE SEQUENCE [LARGE SCALE GENOMIC DNA]</scope>
</reference>
<keyword evidence="2" id="KW-1185">Reference proteome</keyword>